<comment type="caution">
    <text evidence="1">The sequence shown here is derived from an EMBL/GenBank/DDBJ whole genome shotgun (WGS) entry which is preliminary data.</text>
</comment>
<accession>A0A4Y8L0I0</accession>
<reference evidence="1 2" key="1">
    <citation type="submission" date="2019-03" db="EMBL/GenBank/DDBJ databases">
        <title>San Antonio Military Medical Center submission to MRSN (WRAIR), pending publication.</title>
        <authorList>
            <person name="Blyth D.M."/>
            <person name="Mccarthy S.L."/>
            <person name="Schall S.E."/>
            <person name="Stam J.A."/>
            <person name="Ong A.C."/>
            <person name="Mcgann P.T."/>
        </authorList>
    </citation>
    <scope>NUCLEOTIDE SEQUENCE [LARGE SCALE GENOMIC DNA]</scope>
    <source>
        <strain evidence="1 2">MRSN571793</strain>
    </source>
</reference>
<sequence>METTKETKTATVFTDSDGIHHPFTYNDLESLTETIYYFIIDNDYLSDEDIRVTLADGTSFWWNFFLARACFCKGRITAAEMIEELLNTEEVII</sequence>
<evidence type="ECO:0000313" key="1">
    <source>
        <dbReference type="EMBL" id="TFD95528.1"/>
    </source>
</evidence>
<name>A0A4Y8L0I0_9BACT</name>
<dbReference type="Proteomes" id="UP000297861">
    <property type="component" value="Unassembled WGS sequence"/>
</dbReference>
<gene>
    <name evidence="1" type="ORF">E2605_11825</name>
</gene>
<proteinExistence type="predicted"/>
<organism evidence="1 2">
    <name type="scientific">Dysgonomonas capnocytophagoides</name>
    <dbReference type="NCBI Taxonomy" id="45254"/>
    <lineage>
        <taxon>Bacteria</taxon>
        <taxon>Pseudomonadati</taxon>
        <taxon>Bacteroidota</taxon>
        <taxon>Bacteroidia</taxon>
        <taxon>Bacteroidales</taxon>
        <taxon>Dysgonomonadaceae</taxon>
        <taxon>Dysgonomonas</taxon>
    </lineage>
</organism>
<dbReference type="EMBL" id="SOML01000007">
    <property type="protein sequence ID" value="TFD95528.1"/>
    <property type="molecule type" value="Genomic_DNA"/>
</dbReference>
<dbReference type="OrthoDB" id="9967294at2"/>
<keyword evidence="2" id="KW-1185">Reference proteome</keyword>
<evidence type="ECO:0000313" key="2">
    <source>
        <dbReference type="Proteomes" id="UP000297861"/>
    </source>
</evidence>
<protein>
    <submittedName>
        <fullName evidence="1">Uncharacterized protein</fullName>
    </submittedName>
</protein>
<dbReference type="RefSeq" id="WP_134436579.1">
    <property type="nucleotide sequence ID" value="NZ_SOML01000007.1"/>
</dbReference>
<dbReference type="AlphaFoldDB" id="A0A4Y8L0I0"/>